<comment type="caution">
    <text evidence="1">The sequence shown here is derived from an EMBL/GenBank/DDBJ whole genome shotgun (WGS) entry which is preliminary data.</text>
</comment>
<accession>A0A158C119</accession>
<evidence type="ECO:0000313" key="1">
    <source>
        <dbReference type="EMBL" id="SAK75227.1"/>
    </source>
</evidence>
<organism evidence="1 2">
    <name type="scientific">Caballeronia calidae</name>
    <dbReference type="NCBI Taxonomy" id="1777139"/>
    <lineage>
        <taxon>Bacteria</taxon>
        <taxon>Pseudomonadati</taxon>
        <taxon>Pseudomonadota</taxon>
        <taxon>Betaproteobacteria</taxon>
        <taxon>Burkholderiales</taxon>
        <taxon>Burkholderiaceae</taxon>
        <taxon>Caballeronia</taxon>
    </lineage>
</organism>
<dbReference type="AlphaFoldDB" id="A0A158C119"/>
<proteinExistence type="predicted"/>
<gene>
    <name evidence="1" type="ORF">AWB78_03269</name>
</gene>
<dbReference type="EMBL" id="FCOX02000015">
    <property type="protein sequence ID" value="SAK75227.1"/>
    <property type="molecule type" value="Genomic_DNA"/>
</dbReference>
<dbReference type="Proteomes" id="UP000071859">
    <property type="component" value="Unassembled WGS sequence"/>
</dbReference>
<keyword evidence="2" id="KW-1185">Reference proteome</keyword>
<reference evidence="1" key="1">
    <citation type="submission" date="2016-01" db="EMBL/GenBank/DDBJ databases">
        <authorList>
            <person name="Peeters C."/>
        </authorList>
    </citation>
    <scope>NUCLEOTIDE SEQUENCE</scope>
    <source>
        <strain evidence="1">LMG 29321</strain>
    </source>
</reference>
<sequence length="65" mass="7340">MDKHRVRAIFAAAELAAEATVTTQFGHYDEFDPQHGAAYDRIFYSLLAKRCPDANLEDLLKILNS</sequence>
<name>A0A158C119_9BURK</name>
<evidence type="ECO:0000313" key="2">
    <source>
        <dbReference type="Proteomes" id="UP000071859"/>
    </source>
</evidence>
<protein>
    <submittedName>
        <fullName evidence="1">Uncharacterized protein</fullName>
    </submittedName>
</protein>